<feature type="transmembrane region" description="Helical" evidence="7">
    <location>
        <begin position="167"/>
        <end position="184"/>
    </location>
</feature>
<protein>
    <submittedName>
        <fullName evidence="10">ATP-binding cassette domain-containing protein</fullName>
    </submittedName>
</protein>
<dbReference type="PROSITE" id="PS50893">
    <property type="entry name" value="ABC_TRANSPORTER_2"/>
    <property type="match status" value="1"/>
</dbReference>
<dbReference type="Gene3D" id="3.40.50.300">
    <property type="entry name" value="P-loop containing nucleotide triphosphate hydrolases"/>
    <property type="match status" value="1"/>
</dbReference>
<feature type="domain" description="ABC transmembrane type-1" evidence="9">
    <location>
        <begin position="22"/>
        <end position="309"/>
    </location>
</feature>
<dbReference type="KEGG" id="yag:AABB28_02865"/>
<accession>A0AAN0MGH5</accession>
<keyword evidence="5 7" id="KW-1133">Transmembrane helix</keyword>
<evidence type="ECO:0000256" key="4">
    <source>
        <dbReference type="ARBA" id="ARBA00022840"/>
    </source>
</evidence>
<dbReference type="SUPFAM" id="SSF52540">
    <property type="entry name" value="P-loop containing nucleoside triphosphate hydrolases"/>
    <property type="match status" value="1"/>
</dbReference>
<dbReference type="GO" id="GO:0005524">
    <property type="term" value="F:ATP binding"/>
    <property type="evidence" value="ECO:0007669"/>
    <property type="project" value="UniProtKB-KW"/>
</dbReference>
<dbReference type="CDD" id="cd03228">
    <property type="entry name" value="ABCC_MRP_Like"/>
    <property type="match status" value="1"/>
</dbReference>
<dbReference type="InterPro" id="IPR011527">
    <property type="entry name" value="ABC1_TM_dom"/>
</dbReference>
<dbReference type="PANTHER" id="PTHR24221">
    <property type="entry name" value="ATP-BINDING CASSETTE SUB-FAMILY B"/>
    <property type="match status" value="1"/>
</dbReference>
<dbReference type="PANTHER" id="PTHR24221:SF654">
    <property type="entry name" value="ATP-BINDING CASSETTE SUB-FAMILY B MEMBER 6"/>
    <property type="match status" value="1"/>
</dbReference>
<dbReference type="RefSeq" id="WP_342070629.1">
    <property type="nucleotide sequence ID" value="NZ_CP151762.1"/>
</dbReference>
<keyword evidence="4 10" id="KW-0067">ATP-binding</keyword>
<dbReference type="GO" id="GO:0005886">
    <property type="term" value="C:plasma membrane"/>
    <property type="evidence" value="ECO:0007669"/>
    <property type="project" value="UniProtKB-SubCell"/>
</dbReference>
<evidence type="ECO:0000256" key="2">
    <source>
        <dbReference type="ARBA" id="ARBA00022692"/>
    </source>
</evidence>
<keyword evidence="6 7" id="KW-0472">Membrane</keyword>
<dbReference type="Gene3D" id="1.20.1560.10">
    <property type="entry name" value="ABC transporter type 1, transmembrane domain"/>
    <property type="match status" value="1"/>
</dbReference>
<dbReference type="GO" id="GO:0140359">
    <property type="term" value="F:ABC-type transporter activity"/>
    <property type="evidence" value="ECO:0007669"/>
    <property type="project" value="InterPro"/>
</dbReference>
<comment type="subcellular location">
    <subcellularLocation>
        <location evidence="1">Cell membrane</location>
        <topology evidence="1">Multi-pass membrane protein</topology>
    </subcellularLocation>
</comment>
<dbReference type="Pfam" id="PF00664">
    <property type="entry name" value="ABC_membrane"/>
    <property type="match status" value="1"/>
</dbReference>
<name>A0AAN0MGH5_9RHOB</name>
<feature type="transmembrane region" description="Helical" evidence="7">
    <location>
        <begin position="42"/>
        <end position="62"/>
    </location>
</feature>
<dbReference type="Proteomes" id="UP001451782">
    <property type="component" value="Chromosome"/>
</dbReference>
<evidence type="ECO:0000256" key="7">
    <source>
        <dbReference type="SAM" id="Phobius"/>
    </source>
</evidence>
<dbReference type="GO" id="GO:0034040">
    <property type="term" value="F:ATPase-coupled lipid transmembrane transporter activity"/>
    <property type="evidence" value="ECO:0007669"/>
    <property type="project" value="TreeGrafter"/>
</dbReference>
<feature type="transmembrane region" description="Helical" evidence="7">
    <location>
        <begin position="139"/>
        <end position="161"/>
    </location>
</feature>
<keyword evidence="3" id="KW-0547">Nucleotide-binding</keyword>
<feature type="domain" description="ABC transporter" evidence="8">
    <location>
        <begin position="338"/>
        <end position="546"/>
    </location>
</feature>
<gene>
    <name evidence="10" type="ORF">AABB28_02865</name>
</gene>
<sequence length="546" mass="58147">MTALWRIFRLILREQPTALWRGAALSFLVLAMGAALLGLSGWFITAAAAAGLAGTGAVFDVFRPSAMVRFLALGRAAARYGERVLTHDATLRALESLRVRLLGGFVAASYPRMIRIRGAQALNRLTADIDVLDGVALRLVLPIMAGLMTQLIVFVVIWALIGLPVALWILMGYVVGAAVIFLWATRQTARLSRRAEAAAQAFRSRLIDLIRGRRDLAVQGRLVAQADSAVAADRRRRSLQVQQDRVERLTGAALQMLGTLVAGGTLWLGISMAQAGEFAPSFAALGFFAALALAETIAPLRRAASDLGRMAEAARRVSRDITVSAQEPTACAAAGGHLQIEAVRLTRPLSNVPVLDDLTFAVQPGETVALTGASGSGKSTLLLSVAGLHPVTAGLIRLGDLPVSDWDEASLRDAVALLPQRSVLMSGTAADALRLAAPDSDDETLWQALEAVQLSDVLQARNGLNTTLGVRGDGLSGGEGRRLVLARVLLRRPKVLLLDEPTEGLDERTAQAVLVGVRRFLPNAAILIAAHRRVETGFADRIVNLI</sequence>
<proteinExistence type="predicted"/>
<organism evidence="10 11">
    <name type="scientific">Yoonia algicola</name>
    <dbReference type="NCBI Taxonomy" id="3137368"/>
    <lineage>
        <taxon>Bacteria</taxon>
        <taxon>Pseudomonadati</taxon>
        <taxon>Pseudomonadota</taxon>
        <taxon>Alphaproteobacteria</taxon>
        <taxon>Rhodobacterales</taxon>
        <taxon>Paracoccaceae</taxon>
        <taxon>Yoonia</taxon>
    </lineage>
</organism>
<evidence type="ECO:0000313" key="10">
    <source>
        <dbReference type="EMBL" id="WZU64263.1"/>
    </source>
</evidence>
<dbReference type="InterPro" id="IPR036640">
    <property type="entry name" value="ABC1_TM_sf"/>
</dbReference>
<dbReference type="InterPro" id="IPR003439">
    <property type="entry name" value="ABC_transporter-like_ATP-bd"/>
</dbReference>
<evidence type="ECO:0000259" key="9">
    <source>
        <dbReference type="PROSITE" id="PS50929"/>
    </source>
</evidence>
<dbReference type="InterPro" id="IPR039421">
    <property type="entry name" value="Type_1_exporter"/>
</dbReference>
<dbReference type="Pfam" id="PF00005">
    <property type="entry name" value="ABC_tran"/>
    <property type="match status" value="1"/>
</dbReference>
<feature type="transmembrane region" description="Helical" evidence="7">
    <location>
        <begin position="249"/>
        <end position="270"/>
    </location>
</feature>
<keyword evidence="2 7" id="KW-0812">Transmembrane</keyword>
<evidence type="ECO:0000256" key="6">
    <source>
        <dbReference type="ARBA" id="ARBA00023136"/>
    </source>
</evidence>
<evidence type="ECO:0000256" key="5">
    <source>
        <dbReference type="ARBA" id="ARBA00022989"/>
    </source>
</evidence>
<dbReference type="AlphaFoldDB" id="A0AAN0MGH5"/>
<evidence type="ECO:0000313" key="11">
    <source>
        <dbReference type="Proteomes" id="UP001451782"/>
    </source>
</evidence>
<dbReference type="GO" id="GO:0016887">
    <property type="term" value="F:ATP hydrolysis activity"/>
    <property type="evidence" value="ECO:0007669"/>
    <property type="project" value="InterPro"/>
</dbReference>
<evidence type="ECO:0000256" key="3">
    <source>
        <dbReference type="ARBA" id="ARBA00022741"/>
    </source>
</evidence>
<feature type="transmembrane region" description="Helical" evidence="7">
    <location>
        <begin position="282"/>
        <end position="300"/>
    </location>
</feature>
<dbReference type="InterPro" id="IPR003593">
    <property type="entry name" value="AAA+_ATPase"/>
</dbReference>
<reference evidence="10 11" key="1">
    <citation type="submission" date="2024-04" db="EMBL/GenBank/DDBJ databases">
        <title>Phylogenomic analyses of a clade within the roseobacter group suggest taxonomic reassignments of species of the genera Aestuariivita, Citreicella, Loktanella, Nautella, Pelagibaca, Ruegeria, Thalassobius, Thiobacimonas and Tropicibacter, and the proposal o.</title>
        <authorList>
            <person name="Jeon C.O."/>
        </authorList>
    </citation>
    <scope>NUCLEOTIDE SEQUENCE [LARGE SCALE GENOMIC DNA]</scope>
    <source>
        <strain evidence="10 11">G8-12</strain>
    </source>
</reference>
<evidence type="ECO:0000256" key="1">
    <source>
        <dbReference type="ARBA" id="ARBA00004651"/>
    </source>
</evidence>
<dbReference type="InterPro" id="IPR027417">
    <property type="entry name" value="P-loop_NTPase"/>
</dbReference>
<dbReference type="SUPFAM" id="SSF90123">
    <property type="entry name" value="ABC transporter transmembrane region"/>
    <property type="match status" value="1"/>
</dbReference>
<evidence type="ECO:0000259" key="8">
    <source>
        <dbReference type="PROSITE" id="PS50893"/>
    </source>
</evidence>
<dbReference type="SMART" id="SM00382">
    <property type="entry name" value="AAA"/>
    <property type="match status" value="1"/>
</dbReference>
<dbReference type="EMBL" id="CP151762">
    <property type="protein sequence ID" value="WZU64263.1"/>
    <property type="molecule type" value="Genomic_DNA"/>
</dbReference>
<feature type="transmembrane region" description="Helical" evidence="7">
    <location>
        <begin position="18"/>
        <end position="36"/>
    </location>
</feature>
<dbReference type="PROSITE" id="PS50929">
    <property type="entry name" value="ABC_TM1F"/>
    <property type="match status" value="1"/>
</dbReference>
<keyword evidence="11" id="KW-1185">Reference proteome</keyword>